<dbReference type="PANTHER" id="PTHR33180:SF31">
    <property type="entry name" value="POLYPROTEIN PROTEIN"/>
    <property type="match status" value="1"/>
</dbReference>
<dbReference type="AlphaFoldDB" id="M1DD84"/>
<dbReference type="PaxDb" id="4113-PGSC0003DMT400087135"/>
<dbReference type="EnsemblPlants" id="PGSC0003DMT400087135">
    <property type="protein sequence ID" value="PGSC0003DMT400087135"/>
    <property type="gene ID" value="PGSC0003DMG400036706"/>
</dbReference>
<dbReference type="Proteomes" id="UP000011115">
    <property type="component" value="Unassembled WGS sequence"/>
</dbReference>
<evidence type="ECO:0000313" key="2">
    <source>
        <dbReference type="EnsemblPlants" id="PGSC0003DMT400087135"/>
    </source>
</evidence>
<reference evidence="3" key="1">
    <citation type="journal article" date="2011" name="Nature">
        <title>Genome sequence and analysis of the tuber crop potato.</title>
        <authorList>
            <consortium name="The Potato Genome Sequencing Consortium"/>
        </authorList>
    </citation>
    <scope>NUCLEOTIDE SEQUENCE [LARGE SCALE GENOMIC DNA]</scope>
    <source>
        <strain evidence="3">cv. DM1-3 516 R44</strain>
    </source>
</reference>
<dbReference type="InParanoid" id="M1DD84"/>
<keyword evidence="3" id="KW-1185">Reference proteome</keyword>
<protein>
    <submittedName>
        <fullName evidence="2">Uncharacterized protein</fullName>
    </submittedName>
</protein>
<proteinExistence type="predicted"/>
<sequence length="128" mass="14472">MAKSKVAGRSKPPQDRTKGITTSKDADTFRSKVAKLSETCEKRKGKQKAFEISDRVERRVKRRNDSPRFRTPRPTITAPPVPSLTLVLVPLIQGPQSKSNREKAEALRTILEEKCLSIDGVIDRYPER</sequence>
<dbReference type="HOGENOM" id="CLU_029307_5_1_1"/>
<name>M1DD84_SOLTU</name>
<evidence type="ECO:0000256" key="1">
    <source>
        <dbReference type="SAM" id="MobiDB-lite"/>
    </source>
</evidence>
<organism evidence="2 3">
    <name type="scientific">Solanum tuberosum</name>
    <name type="common">Potato</name>
    <dbReference type="NCBI Taxonomy" id="4113"/>
    <lineage>
        <taxon>Eukaryota</taxon>
        <taxon>Viridiplantae</taxon>
        <taxon>Streptophyta</taxon>
        <taxon>Embryophyta</taxon>
        <taxon>Tracheophyta</taxon>
        <taxon>Spermatophyta</taxon>
        <taxon>Magnoliopsida</taxon>
        <taxon>eudicotyledons</taxon>
        <taxon>Gunneridae</taxon>
        <taxon>Pentapetalae</taxon>
        <taxon>asterids</taxon>
        <taxon>lamiids</taxon>
        <taxon>Solanales</taxon>
        <taxon>Solanaceae</taxon>
        <taxon>Solanoideae</taxon>
        <taxon>Solaneae</taxon>
        <taxon>Solanum</taxon>
    </lineage>
</organism>
<evidence type="ECO:0000313" key="3">
    <source>
        <dbReference type="Proteomes" id="UP000011115"/>
    </source>
</evidence>
<feature type="region of interest" description="Disordered" evidence="1">
    <location>
        <begin position="1"/>
        <end position="26"/>
    </location>
</feature>
<feature type="compositionally biased region" description="Basic and acidic residues" evidence="1">
    <location>
        <begin position="12"/>
        <end position="26"/>
    </location>
</feature>
<accession>M1DD84</accession>
<dbReference type="Gramene" id="PGSC0003DMT400087135">
    <property type="protein sequence ID" value="PGSC0003DMT400087135"/>
    <property type="gene ID" value="PGSC0003DMG400036706"/>
</dbReference>
<dbReference type="PANTHER" id="PTHR33180">
    <property type="entry name" value="PHOTOSYSTEM II CP43 REACTION CENTER PROTEIN"/>
    <property type="match status" value="1"/>
</dbReference>
<reference evidence="2" key="2">
    <citation type="submission" date="2015-06" db="UniProtKB">
        <authorList>
            <consortium name="EnsemblPlants"/>
        </authorList>
    </citation>
    <scope>IDENTIFICATION</scope>
    <source>
        <strain evidence="2">DM1-3 516 R44</strain>
    </source>
</reference>